<name>A0ABN9SZV7_9DINO</name>
<feature type="compositionally biased region" description="Basic residues" evidence="1">
    <location>
        <begin position="60"/>
        <end position="69"/>
    </location>
</feature>
<dbReference type="Proteomes" id="UP001189429">
    <property type="component" value="Unassembled WGS sequence"/>
</dbReference>
<reference evidence="2" key="1">
    <citation type="submission" date="2023-10" db="EMBL/GenBank/DDBJ databases">
        <authorList>
            <person name="Chen Y."/>
            <person name="Shah S."/>
            <person name="Dougan E. K."/>
            <person name="Thang M."/>
            <person name="Chan C."/>
        </authorList>
    </citation>
    <scope>NUCLEOTIDE SEQUENCE [LARGE SCALE GENOMIC DNA]</scope>
</reference>
<accession>A0ABN9SZV7</accession>
<organism evidence="2 3">
    <name type="scientific">Prorocentrum cordatum</name>
    <dbReference type="NCBI Taxonomy" id="2364126"/>
    <lineage>
        <taxon>Eukaryota</taxon>
        <taxon>Sar</taxon>
        <taxon>Alveolata</taxon>
        <taxon>Dinophyceae</taxon>
        <taxon>Prorocentrales</taxon>
        <taxon>Prorocentraceae</taxon>
        <taxon>Prorocentrum</taxon>
    </lineage>
</organism>
<evidence type="ECO:0000313" key="2">
    <source>
        <dbReference type="EMBL" id="CAK0838123.1"/>
    </source>
</evidence>
<proteinExistence type="predicted"/>
<comment type="caution">
    <text evidence="2">The sequence shown here is derived from an EMBL/GenBank/DDBJ whole genome shotgun (WGS) entry which is preliminary data.</text>
</comment>
<feature type="region of interest" description="Disordered" evidence="1">
    <location>
        <begin position="41"/>
        <end position="138"/>
    </location>
</feature>
<keyword evidence="3" id="KW-1185">Reference proteome</keyword>
<evidence type="ECO:0000313" key="3">
    <source>
        <dbReference type="Proteomes" id="UP001189429"/>
    </source>
</evidence>
<sequence>MTSDGAAAPLIAFAVVSLMMFDAGVLSCVAVSAATYFFSSSLPAPPVPAVPRRQGARSTNKVRNRRMRAYKLGFIPHPPDRRTRGQQSATDSRGFLDRTREGDVKTKAPRHTYGPNDDDGDMGSNPIEHLLSATSESA</sequence>
<evidence type="ECO:0000256" key="1">
    <source>
        <dbReference type="SAM" id="MobiDB-lite"/>
    </source>
</evidence>
<gene>
    <name evidence="2" type="ORF">PCOR1329_LOCUS34148</name>
</gene>
<protein>
    <submittedName>
        <fullName evidence="2">Uncharacterized protein</fullName>
    </submittedName>
</protein>
<feature type="compositionally biased region" description="Basic and acidic residues" evidence="1">
    <location>
        <begin position="94"/>
        <end position="106"/>
    </location>
</feature>
<dbReference type="EMBL" id="CAUYUJ010014199">
    <property type="protein sequence ID" value="CAK0838123.1"/>
    <property type="molecule type" value="Genomic_DNA"/>
</dbReference>